<dbReference type="OrthoDB" id="512484at2"/>
<sequence length="122" mass="13949">MDIKAITNATAQVLMSYLTYQAIRVVAAQLRETDPPRAVWFSQFSTQATLQDGEAYLEQLTTQNPDLAFRVMTVREHLAEQVVDSLPELTRDGIRRANQQRRGRYIEQMLQLPSPESRGENP</sequence>
<dbReference type="PATRIC" id="fig|1183438.3.peg.665"/>
<accession>U5QH29</accession>
<protein>
    <submittedName>
        <fullName evidence="4">Uncharacterized protein</fullName>
    </submittedName>
</protein>
<dbReference type="HOGENOM" id="CLU_129346_0_0_3"/>
<evidence type="ECO:0000313" key="4">
    <source>
        <dbReference type="EMBL" id="AGY56914.1"/>
    </source>
</evidence>
<reference evidence="4 5" key="1">
    <citation type="journal article" date="2013" name="PLoS ONE">
        <title>Cultivation and Complete Genome Sequencing of Gloeobacter kilaueensis sp. nov., from a Lava Cave in Kilauea Caldera, Hawai'i.</title>
        <authorList>
            <person name="Saw J.H."/>
            <person name="Schatz M."/>
            <person name="Brown M.V."/>
            <person name="Kunkel D.D."/>
            <person name="Foster J.S."/>
            <person name="Shick H."/>
            <person name="Christensen S."/>
            <person name="Hou S."/>
            <person name="Wan X."/>
            <person name="Donachie S.P."/>
        </authorList>
    </citation>
    <scope>NUCLEOTIDE SEQUENCE [LARGE SCALE GENOMIC DNA]</scope>
    <source>
        <strain evidence="5">JS</strain>
    </source>
</reference>
<dbReference type="KEGG" id="glj:GKIL_0668"/>
<evidence type="ECO:0000256" key="1">
    <source>
        <dbReference type="ARBA" id="ARBA00022531"/>
    </source>
</evidence>
<dbReference type="Proteomes" id="UP000017396">
    <property type="component" value="Chromosome"/>
</dbReference>
<keyword evidence="1" id="KW-0602">Photosynthesis</keyword>
<dbReference type="GO" id="GO:0110102">
    <property type="term" value="P:ribulose bisphosphate carboxylase complex assembly"/>
    <property type="evidence" value="ECO:0007669"/>
    <property type="project" value="InterPro"/>
</dbReference>
<dbReference type="InterPro" id="IPR038052">
    <property type="entry name" value="Chaperonin_RbcX_sf"/>
</dbReference>
<dbReference type="eggNOG" id="ENOG50315SX">
    <property type="taxonomic scope" value="Bacteria"/>
</dbReference>
<evidence type="ECO:0000256" key="2">
    <source>
        <dbReference type="ARBA" id="ARBA00023186"/>
    </source>
</evidence>
<dbReference type="InterPro" id="IPR003435">
    <property type="entry name" value="Chaperonin_RcbX"/>
</dbReference>
<dbReference type="Gene3D" id="1.10.1200.210">
    <property type="entry name" value="Chaperonin-like RbcX"/>
    <property type="match status" value="1"/>
</dbReference>
<dbReference type="GO" id="GO:0044183">
    <property type="term" value="F:protein folding chaperone"/>
    <property type="evidence" value="ECO:0007669"/>
    <property type="project" value="InterPro"/>
</dbReference>
<dbReference type="EMBL" id="CP003587">
    <property type="protein sequence ID" value="AGY56914.1"/>
    <property type="molecule type" value="Genomic_DNA"/>
</dbReference>
<name>U5QH29_GLOK1</name>
<dbReference type="AlphaFoldDB" id="U5QH29"/>
<dbReference type="PANTHER" id="PTHR33791:SF1">
    <property type="entry name" value="RUBISCO CHAPERONE RBCX"/>
    <property type="match status" value="1"/>
</dbReference>
<dbReference type="STRING" id="1183438.GKIL_0668"/>
<dbReference type="GO" id="GO:0015979">
    <property type="term" value="P:photosynthesis"/>
    <property type="evidence" value="ECO:0007669"/>
    <property type="project" value="UniProtKB-KW"/>
</dbReference>
<evidence type="ECO:0000256" key="3">
    <source>
        <dbReference type="ARBA" id="ARBA00023300"/>
    </source>
</evidence>
<dbReference type="SUPFAM" id="SSF158615">
    <property type="entry name" value="RbcX-like"/>
    <property type="match status" value="1"/>
</dbReference>
<keyword evidence="5" id="KW-1185">Reference proteome</keyword>
<dbReference type="RefSeq" id="WP_023171955.1">
    <property type="nucleotide sequence ID" value="NC_022600.1"/>
</dbReference>
<proteinExistence type="predicted"/>
<keyword evidence="2" id="KW-0143">Chaperone</keyword>
<dbReference type="GO" id="GO:0015977">
    <property type="term" value="P:carbon fixation"/>
    <property type="evidence" value="ECO:0007669"/>
    <property type="project" value="UniProtKB-KW"/>
</dbReference>
<gene>
    <name evidence="4" type="ORF">GKIL_0668</name>
</gene>
<organism evidence="4 5">
    <name type="scientific">Gloeobacter kilaueensis (strain ATCC BAA-2537 / CCAP 1431/1 / ULC 316 / JS1)</name>
    <dbReference type="NCBI Taxonomy" id="1183438"/>
    <lineage>
        <taxon>Bacteria</taxon>
        <taxon>Bacillati</taxon>
        <taxon>Cyanobacteriota</taxon>
        <taxon>Cyanophyceae</taxon>
        <taxon>Gloeobacterales</taxon>
        <taxon>Gloeobacteraceae</taxon>
        <taxon>Gloeobacter</taxon>
    </lineage>
</organism>
<evidence type="ECO:0000313" key="5">
    <source>
        <dbReference type="Proteomes" id="UP000017396"/>
    </source>
</evidence>
<dbReference type="PANTHER" id="PTHR33791">
    <property type="entry name" value="CHAPERONIN-LIKE RBCX PROTEIN 1, CHLOROPLASTIC"/>
    <property type="match status" value="1"/>
</dbReference>
<dbReference type="Pfam" id="PF02341">
    <property type="entry name" value="RbcX"/>
    <property type="match status" value="1"/>
</dbReference>
<keyword evidence="3" id="KW-0120">Carbon dioxide fixation</keyword>